<dbReference type="RefSeq" id="WP_137193109.1">
    <property type="nucleotide sequence ID" value="NZ_CP039964.1"/>
</dbReference>
<gene>
    <name evidence="1" type="ORF">EOK75_06480</name>
</gene>
<organism evidence="1 2">
    <name type="scientific">Pseudorhodobacter turbinis</name>
    <dbReference type="NCBI Taxonomy" id="2500533"/>
    <lineage>
        <taxon>Bacteria</taxon>
        <taxon>Pseudomonadati</taxon>
        <taxon>Pseudomonadota</taxon>
        <taxon>Alphaproteobacteria</taxon>
        <taxon>Rhodobacterales</taxon>
        <taxon>Paracoccaceae</taxon>
        <taxon>Pseudorhodobacter</taxon>
    </lineage>
</organism>
<name>A0A4P8EF13_9RHOB</name>
<keyword evidence="2" id="KW-1185">Reference proteome</keyword>
<reference evidence="1 2" key="1">
    <citation type="submission" date="2019-05" db="EMBL/GenBank/DDBJ databases">
        <title>Pseudorhodobacter turbinis sp. nov., isolated from the gut of the Korean turban shell.</title>
        <authorList>
            <person name="Jeong Y.-S."/>
            <person name="Kang W.-R."/>
            <person name="Bae J.-W."/>
        </authorList>
    </citation>
    <scope>NUCLEOTIDE SEQUENCE [LARGE SCALE GENOMIC DNA]</scope>
    <source>
        <strain evidence="1 2">S12M18</strain>
    </source>
</reference>
<proteinExistence type="predicted"/>
<dbReference type="Gene3D" id="3.40.50.720">
    <property type="entry name" value="NAD(P)-binding Rossmann-like Domain"/>
    <property type="match status" value="1"/>
</dbReference>
<sequence>MRLVSIARGSNKLVATLINELTRQHTELTVDQVIVDMGTVPDNELFNALREVAGNGGVTDIKSLIANTPQPRGQLGYELHRIGDAQASRNIHTAIYDAFRLCHQS</sequence>
<dbReference type="AlphaFoldDB" id="A0A4P8EF13"/>
<protein>
    <submittedName>
        <fullName evidence="1">Uncharacterized protein</fullName>
    </submittedName>
</protein>
<accession>A0A4P8EF13</accession>
<evidence type="ECO:0000313" key="1">
    <source>
        <dbReference type="EMBL" id="QCO55436.1"/>
    </source>
</evidence>
<dbReference type="InterPro" id="IPR036188">
    <property type="entry name" value="FAD/NAD-bd_sf"/>
</dbReference>
<dbReference type="Gene3D" id="3.50.50.60">
    <property type="entry name" value="FAD/NAD(P)-binding domain"/>
    <property type="match status" value="1"/>
</dbReference>
<dbReference type="KEGG" id="pseb:EOK75_06480"/>
<dbReference type="OrthoDB" id="9784632at2"/>
<dbReference type="EMBL" id="CP039964">
    <property type="protein sequence ID" value="QCO55436.1"/>
    <property type="molecule type" value="Genomic_DNA"/>
</dbReference>
<dbReference type="Proteomes" id="UP000298631">
    <property type="component" value="Chromosome"/>
</dbReference>
<evidence type="ECO:0000313" key="2">
    <source>
        <dbReference type="Proteomes" id="UP000298631"/>
    </source>
</evidence>